<evidence type="ECO:0000256" key="2">
    <source>
        <dbReference type="ARBA" id="ARBA00019824"/>
    </source>
</evidence>
<dbReference type="InterPro" id="IPR027417">
    <property type="entry name" value="P-loop_NTPase"/>
</dbReference>
<dbReference type="InterPro" id="IPR045116">
    <property type="entry name" value="Clp1/Grc3"/>
</dbReference>
<dbReference type="Proteomes" id="UP000070544">
    <property type="component" value="Unassembled WGS sequence"/>
</dbReference>
<evidence type="ECO:0000313" key="8">
    <source>
        <dbReference type="Proteomes" id="UP000070544"/>
    </source>
</evidence>
<dbReference type="Pfam" id="PF16573">
    <property type="entry name" value="CLP1_N"/>
    <property type="match status" value="1"/>
</dbReference>
<dbReference type="OrthoDB" id="258143at2759"/>
<dbReference type="Pfam" id="PF16575">
    <property type="entry name" value="CLP1_P"/>
    <property type="match status" value="1"/>
</dbReference>
<dbReference type="InterPro" id="IPR032319">
    <property type="entry name" value="CLP1_P"/>
</dbReference>
<dbReference type="GO" id="GO:0005634">
    <property type="term" value="C:nucleus"/>
    <property type="evidence" value="ECO:0007669"/>
    <property type="project" value="TreeGrafter"/>
</dbReference>
<dbReference type="PANTHER" id="PTHR12755:SF6">
    <property type="entry name" value="POLYRIBONUCLEOTIDE 5'-HYDROXYL-KINASE CLP1"/>
    <property type="match status" value="1"/>
</dbReference>
<keyword evidence="3" id="KW-0547">Nucleotide-binding</keyword>
<feature type="domain" description="Clp1 N-terminal" evidence="5">
    <location>
        <begin position="2"/>
        <end position="81"/>
    </location>
</feature>
<evidence type="ECO:0000256" key="1">
    <source>
        <dbReference type="ARBA" id="ARBA00018706"/>
    </source>
</evidence>
<protein>
    <recommendedName>
        <fullName evidence="2">Polynucleotide 5'-hydroxyl-kinase GRC3</fullName>
    </recommendedName>
    <alternativeName>
        <fullName evidence="1">Polynucleotide 5'-hydroxyl-kinase grc3</fullName>
    </alternativeName>
</protein>
<dbReference type="GO" id="GO:0005524">
    <property type="term" value="F:ATP binding"/>
    <property type="evidence" value="ECO:0007669"/>
    <property type="project" value="UniProtKB-KW"/>
</dbReference>
<organism evidence="7 8">
    <name type="scientific">Gonapodya prolifera (strain JEL478)</name>
    <name type="common">Monoblepharis prolifera</name>
    <dbReference type="NCBI Taxonomy" id="1344416"/>
    <lineage>
        <taxon>Eukaryota</taxon>
        <taxon>Fungi</taxon>
        <taxon>Fungi incertae sedis</taxon>
        <taxon>Chytridiomycota</taxon>
        <taxon>Chytridiomycota incertae sedis</taxon>
        <taxon>Monoblepharidomycetes</taxon>
        <taxon>Monoblepharidales</taxon>
        <taxon>Gonapodyaceae</taxon>
        <taxon>Gonapodya</taxon>
    </lineage>
</organism>
<accession>A0A139ATS9</accession>
<proteinExistence type="predicted"/>
<dbReference type="Gene3D" id="3.40.50.300">
    <property type="entry name" value="P-loop containing nucleotide triphosphate hydrolases"/>
    <property type="match status" value="1"/>
</dbReference>
<dbReference type="GO" id="GO:0051731">
    <property type="term" value="F:polynucleotide 5'-hydroxyl-kinase activity"/>
    <property type="evidence" value="ECO:0007669"/>
    <property type="project" value="InterPro"/>
</dbReference>
<dbReference type="OMA" id="VQYVNCH"/>
<keyword evidence="8" id="KW-1185">Reference proteome</keyword>
<dbReference type="EMBL" id="KQ965736">
    <property type="protein sequence ID" value="KXS20132.1"/>
    <property type="molecule type" value="Genomic_DNA"/>
</dbReference>
<dbReference type="SUPFAM" id="SSF52540">
    <property type="entry name" value="P-loop containing nucleoside triphosphate hydrolases"/>
    <property type="match status" value="1"/>
</dbReference>
<dbReference type="PANTHER" id="PTHR12755">
    <property type="entry name" value="CLEAVAGE/POLYADENYLATION FACTOR IA SUBUNIT CLP1P"/>
    <property type="match status" value="1"/>
</dbReference>
<sequence>MEAEFGQPVYLKLTSGTAEVFGTELAKDTEYEFQGRKVAVFSWTGCTLMVKGTPITEYTAGETPMASYLNAHLALELVRADAHESQGYDEEHRTEGPRVLIVGPSDSGKTSLTKILLNYAIKEGRSPLFVDIDPGEGTVTVPGSLSATPLVRPLDVEDEFSATPLTSSTAPFVVYHGYPRPGDHGALYKAQVGRLAEVVEKKVASDVDVRTSGFIINSPSQFTESLGKELMYHAIRALRASVILVIGDERLYSELSRNASKESHSVSVVKLAKSGGVVNRDAKFRKQLEHRAVREYFYGTKRSEISAYSTPIVFTEMNVRRVGEIAAYLTLGAESRLSQTRMVRVDPGDALLNSVLALTSVEAPPPGDKGEHMEDEDKIAVAAVAGFAVV</sequence>
<evidence type="ECO:0000256" key="4">
    <source>
        <dbReference type="ARBA" id="ARBA00022840"/>
    </source>
</evidence>
<evidence type="ECO:0000259" key="6">
    <source>
        <dbReference type="Pfam" id="PF16575"/>
    </source>
</evidence>
<evidence type="ECO:0000259" key="5">
    <source>
        <dbReference type="Pfam" id="PF16573"/>
    </source>
</evidence>
<dbReference type="Gene3D" id="2.40.30.330">
    <property type="entry name" value="Pre-mRNA cleavage complex subunit Clp1, C-terminal domain"/>
    <property type="match status" value="1"/>
</dbReference>
<dbReference type="AlphaFoldDB" id="A0A139ATS9"/>
<evidence type="ECO:0000256" key="3">
    <source>
        <dbReference type="ARBA" id="ARBA00022741"/>
    </source>
</evidence>
<dbReference type="GO" id="GO:0006388">
    <property type="term" value="P:tRNA splicing, via endonucleolytic cleavage and ligation"/>
    <property type="evidence" value="ECO:0007669"/>
    <property type="project" value="TreeGrafter"/>
</dbReference>
<feature type="domain" description="Clp1 P-loop" evidence="6">
    <location>
        <begin position="103"/>
        <end position="299"/>
    </location>
</feature>
<keyword evidence="4" id="KW-0067">ATP-binding</keyword>
<dbReference type="InterPro" id="IPR038238">
    <property type="entry name" value="Clp1_C_sf"/>
</dbReference>
<dbReference type="STRING" id="1344416.A0A139ATS9"/>
<dbReference type="InterPro" id="IPR032324">
    <property type="entry name" value="Clp1_N"/>
</dbReference>
<dbReference type="Gene3D" id="2.60.120.1030">
    <property type="entry name" value="Clp1, DNA binding domain"/>
    <property type="match status" value="1"/>
</dbReference>
<dbReference type="InterPro" id="IPR038239">
    <property type="entry name" value="Clp1_N_sf"/>
</dbReference>
<reference evidence="7 8" key="1">
    <citation type="journal article" date="2015" name="Genome Biol. Evol.">
        <title>Phylogenomic analyses indicate that early fungi evolved digesting cell walls of algal ancestors of land plants.</title>
        <authorList>
            <person name="Chang Y."/>
            <person name="Wang S."/>
            <person name="Sekimoto S."/>
            <person name="Aerts A.L."/>
            <person name="Choi C."/>
            <person name="Clum A."/>
            <person name="LaButti K.M."/>
            <person name="Lindquist E.A."/>
            <person name="Yee Ngan C."/>
            <person name="Ohm R.A."/>
            <person name="Salamov A.A."/>
            <person name="Grigoriev I.V."/>
            <person name="Spatafora J.W."/>
            <person name="Berbee M.L."/>
        </authorList>
    </citation>
    <scope>NUCLEOTIDE SEQUENCE [LARGE SCALE GENOMIC DNA]</scope>
    <source>
        <strain evidence="7 8">JEL478</strain>
    </source>
</reference>
<name>A0A139ATS9_GONPJ</name>
<evidence type="ECO:0000313" key="7">
    <source>
        <dbReference type="EMBL" id="KXS20132.1"/>
    </source>
</evidence>
<gene>
    <name evidence="7" type="ORF">M427DRAFT_52396</name>
</gene>